<dbReference type="InterPro" id="IPR012981">
    <property type="entry name" value="PIH1_N"/>
</dbReference>
<evidence type="ECO:0000313" key="7">
    <source>
        <dbReference type="Proteomes" id="UP000792457"/>
    </source>
</evidence>
<dbReference type="EMBL" id="KZ308484">
    <property type="protein sequence ID" value="KAG8230410.1"/>
    <property type="molecule type" value="Genomic_DNA"/>
</dbReference>
<dbReference type="GO" id="GO:1990904">
    <property type="term" value="C:ribonucleoprotein complex"/>
    <property type="evidence" value="ECO:0007669"/>
    <property type="project" value="TreeGrafter"/>
</dbReference>
<dbReference type="AlphaFoldDB" id="A0A8K0K8M8"/>
<dbReference type="OrthoDB" id="5135119at2759"/>
<comment type="function">
    <text evidence="3">Involved in the assembly of C/D box small nucleolar ribonucleoprotein (snoRNP) particles. Recruits the SWI/SNF complex to the core promoter of rRNA genes and enhances pre-rRNA transcription. Mediates interaction of TELO2 with the R2TP complex which is necessary for the stability of MTOR and SMG1. Positively regulates the assembly and activity of the mTORC1 complex.</text>
</comment>
<gene>
    <name evidence="6" type="ORF">J437_LFUL010211</name>
</gene>
<dbReference type="PANTHER" id="PTHR22997:SF0">
    <property type="entry name" value="PIH1 DOMAIN-CONTAINING PROTEIN 1"/>
    <property type="match status" value="1"/>
</dbReference>
<feature type="domain" description="PIH1 N-terminal" evidence="4">
    <location>
        <begin position="36"/>
        <end position="189"/>
    </location>
</feature>
<feature type="domain" description="PIH1D1/2/3 CS-like" evidence="5">
    <location>
        <begin position="264"/>
        <end position="323"/>
    </location>
</feature>
<evidence type="ECO:0000259" key="5">
    <source>
        <dbReference type="Pfam" id="PF18201"/>
    </source>
</evidence>
<sequence length="325" mass="36700">MAGNRSKILLEPDRTLLDQHLLVTKEDDVIDELLLRPAREEDSKPWKIIKPSPGFCVKLRKADGEKVFINVCKTDELPAPDEITDSELMKILSSDEPSSYRVPMSIGEERSDTDKSGNPCAVFDIVVNTTFYRKVESNPLFRQFLLTCVLEALEDKYDLILEKEEFIVLKNLKSKGGMTEHRVQVRNKPLVQVLPSGLDVKAMVKSTQQGAESEKKPLITEIKTTHLNASKLTKPIYPKEPSYVLSLVNSEESGQQIIEAAFFLRDISMAKEIELDVGEDRILLQTDKNKYFLDIFLPHLIDQERVTANFSVADKVLSVKIPVAG</sequence>
<evidence type="ECO:0000256" key="2">
    <source>
        <dbReference type="ARBA" id="ARBA00040540"/>
    </source>
</evidence>
<dbReference type="Pfam" id="PF18201">
    <property type="entry name" value="PIH1_CS"/>
    <property type="match status" value="1"/>
</dbReference>
<dbReference type="GO" id="GO:0006364">
    <property type="term" value="P:rRNA processing"/>
    <property type="evidence" value="ECO:0007669"/>
    <property type="project" value="TreeGrafter"/>
</dbReference>
<dbReference type="Pfam" id="PF08190">
    <property type="entry name" value="PIH1"/>
    <property type="match status" value="1"/>
</dbReference>
<comment type="caution">
    <text evidence="6">The sequence shown here is derived from an EMBL/GenBank/DDBJ whole genome shotgun (WGS) entry which is preliminary data.</text>
</comment>
<dbReference type="PANTHER" id="PTHR22997">
    <property type="entry name" value="PIH1 DOMAIN-CONTAINING PROTEIN 1"/>
    <property type="match status" value="1"/>
</dbReference>
<evidence type="ECO:0000313" key="6">
    <source>
        <dbReference type="EMBL" id="KAG8230410.1"/>
    </source>
</evidence>
<evidence type="ECO:0000256" key="1">
    <source>
        <dbReference type="ARBA" id="ARBA00008511"/>
    </source>
</evidence>
<proteinExistence type="inferred from homology"/>
<dbReference type="GO" id="GO:0000492">
    <property type="term" value="P:box C/D snoRNP assembly"/>
    <property type="evidence" value="ECO:0007669"/>
    <property type="project" value="TreeGrafter"/>
</dbReference>
<accession>A0A8K0K8M8</accession>
<protein>
    <recommendedName>
        <fullName evidence="2">PIH1 domain-containing protein 1</fullName>
    </recommendedName>
</protein>
<dbReference type="Proteomes" id="UP000792457">
    <property type="component" value="Unassembled WGS sequence"/>
</dbReference>
<name>A0A8K0K8M8_LADFU</name>
<comment type="similarity">
    <text evidence="1">Belongs to the PIH1 family.</text>
</comment>
<evidence type="ECO:0000256" key="3">
    <source>
        <dbReference type="ARBA" id="ARBA00046233"/>
    </source>
</evidence>
<evidence type="ECO:0000259" key="4">
    <source>
        <dbReference type="Pfam" id="PF08190"/>
    </source>
</evidence>
<dbReference type="InterPro" id="IPR041442">
    <property type="entry name" value="PIH1D1/2/3_CS-like"/>
</dbReference>
<reference evidence="6" key="1">
    <citation type="submission" date="2013-04" db="EMBL/GenBank/DDBJ databases">
        <authorList>
            <person name="Qu J."/>
            <person name="Murali S.C."/>
            <person name="Bandaranaike D."/>
            <person name="Bellair M."/>
            <person name="Blankenburg K."/>
            <person name="Chao H."/>
            <person name="Dinh H."/>
            <person name="Doddapaneni H."/>
            <person name="Downs B."/>
            <person name="Dugan-Rocha S."/>
            <person name="Elkadiri S."/>
            <person name="Gnanaolivu R.D."/>
            <person name="Hernandez B."/>
            <person name="Javaid M."/>
            <person name="Jayaseelan J.C."/>
            <person name="Lee S."/>
            <person name="Li M."/>
            <person name="Ming W."/>
            <person name="Munidasa M."/>
            <person name="Muniz J."/>
            <person name="Nguyen L."/>
            <person name="Ongeri F."/>
            <person name="Osuji N."/>
            <person name="Pu L.-L."/>
            <person name="Puazo M."/>
            <person name="Qu C."/>
            <person name="Quiroz J."/>
            <person name="Raj R."/>
            <person name="Weissenberger G."/>
            <person name="Xin Y."/>
            <person name="Zou X."/>
            <person name="Han Y."/>
            <person name="Richards S."/>
            <person name="Worley K."/>
            <person name="Muzny D."/>
            <person name="Gibbs R."/>
        </authorList>
    </citation>
    <scope>NUCLEOTIDE SEQUENCE</scope>
    <source>
        <strain evidence="6">Sampled in the wild</strain>
    </source>
</reference>
<dbReference type="GO" id="GO:0005737">
    <property type="term" value="C:cytoplasm"/>
    <property type="evidence" value="ECO:0007669"/>
    <property type="project" value="TreeGrafter"/>
</dbReference>
<dbReference type="GO" id="GO:0097255">
    <property type="term" value="C:R2TP complex"/>
    <property type="evidence" value="ECO:0007669"/>
    <property type="project" value="TreeGrafter"/>
</dbReference>
<keyword evidence="7" id="KW-1185">Reference proteome</keyword>
<reference evidence="6" key="2">
    <citation type="submission" date="2017-10" db="EMBL/GenBank/DDBJ databases">
        <title>Ladona fulva Genome sequencing and assembly.</title>
        <authorList>
            <person name="Murali S."/>
            <person name="Richards S."/>
            <person name="Bandaranaike D."/>
            <person name="Bellair M."/>
            <person name="Blankenburg K."/>
            <person name="Chao H."/>
            <person name="Dinh H."/>
            <person name="Doddapaneni H."/>
            <person name="Dugan-Rocha S."/>
            <person name="Elkadiri S."/>
            <person name="Gnanaolivu R."/>
            <person name="Hernandez B."/>
            <person name="Skinner E."/>
            <person name="Javaid M."/>
            <person name="Lee S."/>
            <person name="Li M."/>
            <person name="Ming W."/>
            <person name="Munidasa M."/>
            <person name="Muniz J."/>
            <person name="Nguyen L."/>
            <person name="Hughes D."/>
            <person name="Osuji N."/>
            <person name="Pu L.-L."/>
            <person name="Puazo M."/>
            <person name="Qu C."/>
            <person name="Quiroz J."/>
            <person name="Raj R."/>
            <person name="Weissenberger G."/>
            <person name="Xin Y."/>
            <person name="Zou X."/>
            <person name="Han Y."/>
            <person name="Worley K."/>
            <person name="Muzny D."/>
            <person name="Gibbs R."/>
        </authorList>
    </citation>
    <scope>NUCLEOTIDE SEQUENCE</scope>
    <source>
        <strain evidence="6">Sampled in the wild</strain>
    </source>
</reference>
<organism evidence="6 7">
    <name type="scientific">Ladona fulva</name>
    <name type="common">Scarce chaser dragonfly</name>
    <name type="synonym">Libellula fulva</name>
    <dbReference type="NCBI Taxonomy" id="123851"/>
    <lineage>
        <taxon>Eukaryota</taxon>
        <taxon>Metazoa</taxon>
        <taxon>Ecdysozoa</taxon>
        <taxon>Arthropoda</taxon>
        <taxon>Hexapoda</taxon>
        <taxon>Insecta</taxon>
        <taxon>Pterygota</taxon>
        <taxon>Palaeoptera</taxon>
        <taxon>Odonata</taxon>
        <taxon>Epiprocta</taxon>
        <taxon>Anisoptera</taxon>
        <taxon>Libelluloidea</taxon>
        <taxon>Libellulidae</taxon>
        <taxon>Ladona</taxon>
    </lineage>
</organism>
<dbReference type="InterPro" id="IPR050734">
    <property type="entry name" value="PIH1/Kintoun_subfamily"/>
</dbReference>